<reference evidence="1 2" key="1">
    <citation type="submission" date="2019-11" db="EMBL/GenBank/DDBJ databases">
        <title>Comparative genomics of hydrocarbon-degrading Desulfosarcina strains.</title>
        <authorList>
            <person name="Watanabe M."/>
            <person name="Kojima H."/>
            <person name="Fukui M."/>
        </authorList>
    </citation>
    <scope>NUCLEOTIDE SEQUENCE [LARGE SCALE GENOMIC DNA]</scope>
    <source>
        <strain evidence="2">oXyS1</strain>
    </source>
</reference>
<name>A0A5K8A7H7_9BACT</name>
<keyword evidence="2" id="KW-1185">Reference proteome</keyword>
<gene>
    <name evidence="1" type="ORF">DSCOOX_15380</name>
</gene>
<sequence>MSWEVTLSRQAGKQVSRLPLNVRKRLFYLLTEIEQGGPVRGNWPNYSKLKENVHHCHIKKGNPCYVAIWEVRDKTIQLVEVIYVGTHEKAPY</sequence>
<dbReference type="InterPro" id="IPR035093">
    <property type="entry name" value="RelE/ParE_toxin_dom_sf"/>
</dbReference>
<evidence type="ECO:0000313" key="1">
    <source>
        <dbReference type="EMBL" id="BBO88358.1"/>
    </source>
</evidence>
<dbReference type="Gene3D" id="3.30.2310.20">
    <property type="entry name" value="RelE-like"/>
    <property type="match status" value="1"/>
</dbReference>
<evidence type="ECO:0008006" key="3">
    <source>
        <dbReference type="Google" id="ProtNLM"/>
    </source>
</evidence>
<evidence type="ECO:0000313" key="2">
    <source>
        <dbReference type="Proteomes" id="UP000422108"/>
    </source>
</evidence>
<dbReference type="Proteomes" id="UP000422108">
    <property type="component" value="Chromosome"/>
</dbReference>
<proteinExistence type="predicted"/>
<dbReference type="SUPFAM" id="SSF143011">
    <property type="entry name" value="RelE-like"/>
    <property type="match status" value="1"/>
</dbReference>
<organism evidence="1 2">
    <name type="scientific">Desulfosarcina ovata subsp. ovata</name>
    <dbReference type="NCBI Taxonomy" id="2752305"/>
    <lineage>
        <taxon>Bacteria</taxon>
        <taxon>Pseudomonadati</taxon>
        <taxon>Thermodesulfobacteriota</taxon>
        <taxon>Desulfobacteria</taxon>
        <taxon>Desulfobacterales</taxon>
        <taxon>Desulfosarcinaceae</taxon>
        <taxon>Desulfosarcina</taxon>
    </lineage>
</organism>
<dbReference type="EMBL" id="AP021879">
    <property type="protein sequence ID" value="BBO88358.1"/>
    <property type="molecule type" value="Genomic_DNA"/>
</dbReference>
<accession>A0A5K8A7H7</accession>
<dbReference type="RefSeq" id="WP_155309682.1">
    <property type="nucleotide sequence ID" value="NZ_AP021879.1"/>
</dbReference>
<dbReference type="AlphaFoldDB" id="A0A5K8A7H7"/>
<protein>
    <recommendedName>
        <fullName evidence="3">Cytotoxic translational repressor of toxin-antitoxin stability system</fullName>
    </recommendedName>
</protein>